<dbReference type="GO" id="GO:0000212">
    <property type="term" value="P:meiotic spindle organization"/>
    <property type="evidence" value="ECO:0007669"/>
    <property type="project" value="Ensembl"/>
</dbReference>
<feature type="region of interest" description="Disordered" evidence="5">
    <location>
        <begin position="1133"/>
        <end position="1198"/>
    </location>
</feature>
<feature type="domain" description="Peptidase C50" evidence="7">
    <location>
        <begin position="1774"/>
        <end position="1869"/>
    </location>
</feature>
<dbReference type="GeneTree" id="ENSGT00390000004990"/>
<dbReference type="PROSITE" id="PS51700">
    <property type="entry name" value="SEPARIN"/>
    <property type="match status" value="1"/>
</dbReference>
<evidence type="ECO:0000259" key="7">
    <source>
        <dbReference type="PROSITE" id="PS51700"/>
    </source>
</evidence>
<feature type="domain" description="DED" evidence="6">
    <location>
        <begin position="560"/>
        <end position="646"/>
    </location>
</feature>
<organism evidence="8 9">
    <name type="scientific">Neovison vison</name>
    <name type="common">American mink</name>
    <name type="synonym">Mustela vison</name>
    <dbReference type="NCBI Taxonomy" id="452646"/>
    <lineage>
        <taxon>Eukaryota</taxon>
        <taxon>Metazoa</taxon>
        <taxon>Chordata</taxon>
        <taxon>Craniata</taxon>
        <taxon>Vertebrata</taxon>
        <taxon>Euteleostomi</taxon>
        <taxon>Mammalia</taxon>
        <taxon>Eutheria</taxon>
        <taxon>Laurasiatheria</taxon>
        <taxon>Carnivora</taxon>
        <taxon>Caniformia</taxon>
        <taxon>Musteloidea</taxon>
        <taxon>Mustelidae</taxon>
        <taxon>Mustelinae</taxon>
        <taxon>Neogale</taxon>
    </lineage>
</organism>
<evidence type="ECO:0000256" key="2">
    <source>
        <dbReference type="ARBA" id="ARBA00012489"/>
    </source>
</evidence>
<dbReference type="InterPro" id="IPR005314">
    <property type="entry name" value="Peptidase_C50"/>
</dbReference>
<proteinExistence type="predicted"/>
<feature type="region of interest" description="Disordered" evidence="5">
    <location>
        <begin position="1337"/>
        <end position="1388"/>
    </location>
</feature>
<evidence type="ECO:0000256" key="1">
    <source>
        <dbReference type="ARBA" id="ARBA00000451"/>
    </source>
</evidence>
<dbReference type="GO" id="GO:0051307">
    <property type="term" value="P:meiotic chromosome separation"/>
    <property type="evidence" value="ECO:0007669"/>
    <property type="project" value="TreeGrafter"/>
</dbReference>
<dbReference type="PANTHER" id="PTHR12792:SF0">
    <property type="entry name" value="SEPARIN"/>
    <property type="match status" value="1"/>
</dbReference>
<evidence type="ECO:0000313" key="8">
    <source>
        <dbReference type="Ensembl" id="ENSNVIP00000001198.1"/>
    </source>
</evidence>
<feature type="region of interest" description="Disordered" evidence="5">
    <location>
        <begin position="952"/>
        <end position="972"/>
    </location>
</feature>
<dbReference type="GO" id="GO:0005634">
    <property type="term" value="C:nucleus"/>
    <property type="evidence" value="ECO:0007669"/>
    <property type="project" value="InterPro"/>
</dbReference>
<evidence type="ECO:0000256" key="3">
    <source>
        <dbReference type="ARBA" id="ARBA00022801"/>
    </source>
</evidence>
<dbReference type="GO" id="GO:0004197">
    <property type="term" value="F:cysteine-type endopeptidase activity"/>
    <property type="evidence" value="ECO:0007669"/>
    <property type="project" value="InterPro"/>
</dbReference>
<dbReference type="Ensembl" id="ENSNVIT00000001389.1">
    <property type="protein sequence ID" value="ENSNVIP00000001198.1"/>
    <property type="gene ID" value="ENSNVIG00000000404.1"/>
</dbReference>
<feature type="compositionally biased region" description="Basic and acidic residues" evidence="5">
    <location>
        <begin position="1361"/>
        <end position="1387"/>
    </location>
</feature>
<dbReference type="PANTHER" id="PTHR12792">
    <property type="entry name" value="EXTRA SPINDLE POLES 1-RELATED"/>
    <property type="match status" value="1"/>
</dbReference>
<accession>A0A8C7A944</accession>
<keyword evidence="3" id="KW-0378">Hydrolase</keyword>
<sequence length="1949" mass="213642">MRSFKGINFGTLLSNPKEAEELLPDFKEFLSKLPTGSPGCRSDAERRQACDAILRACNQQLMAKLACPQHLGSLLELAELACNGYLVFTPQRSPLYLERILFIFLRNIATQGIPDATLRFAQPLHACLVQCSRQAAPQDYEAVALGSFSLLWKVAEALEERQAALSARLKALSFLVLLEDESTPCEVPHFASPTACRVVAAHQLFDATGHGLSEADADFLGDLLSRHVIKALVGEGACSPGALSPQRALCLLELTLEHCRRLCWSCHHTRATRVVEKAHDYLRNTSLTTSLQLCQLGVQLLQIGEGGSQALAKLLIKASALLNDSVEAPSPPLRALYDSCQFFLSGLERGIKRRYRPDAVLGLFAFLRGYFSLLRQLQDGVCGDASQQQQSLVQMHFQGLHLYTAVVYDFAQGCQVADRADLAQLVESCKSTVVWMLEALQGLSGQELTDYLGMTASYTSNLAYSFYSHKLYAEACAISEPFCQHLGLAKPATYPKVPPEKLHRCFRLHGESLKKLGKQAQGCKMVSLWLTALQPCGSQHMAEPVTFWVRVKMDAAKAGDKELQLRTLRDSLSGWDPETLVFLLREELQAYKAVRANTGQERFNVICDLLELSPEETPVGAWARATHLVELAQVLCYHDFAQQTNCSALDAVQEALQLLESVRPEPQAKDQLLDDKAQALLWLYICTLEAKMQEGMERDRRAQAPNHLEEFEVNDLNYEDKLQEDRFLYSNIAFNLAADAAQSKCLDQALALWKEVLTKTQAPAVRCLQQTVTSLQTLAALYQLSAKVTRQGANVAQKPSSFPFFDHDLSRRQWLNPLSHPGALEHFFLSATFTSSISWTHRKPGKSGGHIDFLSFYVHTLIHTSSKSVSNTYMRELGPGIDQEVLGSTSPSFVILVALSPEFGGPAQGLDSVKKFHLQKGKQRTRVHRPRELPEEEPFLRVPALELVATVPKEPGPIAPSTNSSPQLKMKPQPSPGFLTHLPTCDCMLCASPILSAVCLRWALVTAGVRLATGHEAQGLDLLQVVLEGCPAATDRLTRALQTSLNHKAHPSPAPRILDEILAQAYTQLALEGLSQPSNKSLGKVLESGLKFVAARVPYLEPWRASLLLIRALAKLAGLGSCTAQLFASSWGWQPPPVKPSPGSEPSKPRSQKHSGRGRQRATSSSTPSLHNTSLKGLEGGGLPCTPKPPGQVRPAGPRVPFTVFEEVLTTKPEAEVPKAPRVQQRVQTRLKVNFSDDSDLEDPVSVEARLAEESKRCSTASRGRGRARKGSGSKTVSVAAPDSGSRRPGFGGRSRRAKKVTSVHCEELGSEIMRTIPEEEMTDDEMEMSFEILRGSDEEDSTSGGKAPAPGPGTAIGECEVLRRDSSKEELPIPCPDKERDKDLGPRLRLPSAPASIGLSTLNSILDLLTTAFRGVSHCPPSGLYAHLCRFLALCLGQRDPYATACLVTESVSITCRHQLLTHLHRQLSKAQKHRGSLKIADQLQRLSLQERPGDVPLARIQHLFSFQAAGSAPFPELEKESFQERLALIPSGVTVCVLALATLQPGTVGDTLLLTRLEKGSPPVTVQIPTAQNKLPLSSALKEFDAIQKEQKENSSCTDKREWWTGRLELDHRMEVLITSLEKHVLGCWRGLLLPSSEDPGPAQEASRLQQLLQECGWKYPDPTLLKIVLSGTSTLTAQDIQTLAYGLCPARPEQAQELLSEAAAHLQGQIVPSNRHLVLVLDKDLQKLPWENMPSLRALPVTRLPSFRFLLSYSITKESGASSVLSQGVDPRNTFYVLNPHNNLSSTEEQFRAHFSSEAGWKGVVGEVPTPEQAQAALTEHDLYIYAGHGAGARFLDGQAVLRLSCRAVALLFGCSSAALAVHGRLEGAGIVLKYIMAGCPLFLGNLWDVTDRDIDRYTEALLQGWLGAGPGAPLLYYVNQARQAPRLKYLIGAAPVAYGLPVCLR</sequence>
<feature type="compositionally biased region" description="Low complexity" evidence="5">
    <location>
        <begin position="1345"/>
        <end position="1358"/>
    </location>
</feature>
<evidence type="ECO:0000259" key="6">
    <source>
        <dbReference type="PROSITE" id="PS50168"/>
    </source>
</evidence>
<reference evidence="8" key="1">
    <citation type="submission" date="2025-08" db="UniProtKB">
        <authorList>
            <consortium name="Ensembl"/>
        </authorList>
    </citation>
    <scope>IDENTIFICATION</scope>
</reference>
<evidence type="ECO:0000313" key="9">
    <source>
        <dbReference type="Proteomes" id="UP000694425"/>
    </source>
</evidence>
<dbReference type="InterPro" id="IPR030397">
    <property type="entry name" value="SEPARIN_core_dom"/>
</dbReference>
<evidence type="ECO:0000256" key="4">
    <source>
        <dbReference type="ARBA" id="ARBA00022829"/>
    </source>
</evidence>
<dbReference type="InterPro" id="IPR001875">
    <property type="entry name" value="DED_dom"/>
</dbReference>
<dbReference type="PROSITE" id="PS50168">
    <property type="entry name" value="DED"/>
    <property type="match status" value="1"/>
</dbReference>
<evidence type="ECO:0000256" key="5">
    <source>
        <dbReference type="SAM" id="MobiDB-lite"/>
    </source>
</evidence>
<comment type="catalytic activity">
    <reaction evidence="1">
        <text>All bonds known to be hydrolyzed by this endopeptidase have arginine in P1 and an acidic residue in P4. P6 is often occupied by an acidic residue or by a hydroxy-amino-acid residue, the phosphorylation of which enhances cleavage.</text>
        <dbReference type="EC" id="3.4.22.49"/>
    </reaction>
</comment>
<keyword evidence="9" id="KW-1185">Reference proteome</keyword>
<dbReference type="EC" id="3.4.22.49" evidence="2"/>
<dbReference type="GO" id="GO:0005737">
    <property type="term" value="C:cytoplasm"/>
    <property type="evidence" value="ECO:0007669"/>
    <property type="project" value="TreeGrafter"/>
</dbReference>
<dbReference type="Proteomes" id="UP000694425">
    <property type="component" value="Unplaced"/>
</dbReference>
<dbReference type="GO" id="GO:0000070">
    <property type="term" value="P:mitotic sister chromatid segregation"/>
    <property type="evidence" value="ECO:0007669"/>
    <property type="project" value="Ensembl"/>
</dbReference>
<dbReference type="Pfam" id="PF03568">
    <property type="entry name" value="Separin_C"/>
    <property type="match status" value="1"/>
</dbReference>
<dbReference type="GO" id="GO:0042981">
    <property type="term" value="P:regulation of apoptotic process"/>
    <property type="evidence" value="ECO:0007669"/>
    <property type="project" value="InterPro"/>
</dbReference>
<name>A0A8C7A944_NEOVI</name>
<dbReference type="GO" id="GO:0072686">
    <property type="term" value="C:mitotic spindle"/>
    <property type="evidence" value="ECO:0007669"/>
    <property type="project" value="TreeGrafter"/>
</dbReference>
<dbReference type="GO" id="GO:0005813">
    <property type="term" value="C:centrosome"/>
    <property type="evidence" value="ECO:0007669"/>
    <property type="project" value="Ensembl"/>
</dbReference>
<reference evidence="8" key="2">
    <citation type="submission" date="2025-09" db="UniProtKB">
        <authorList>
            <consortium name="Ensembl"/>
        </authorList>
    </citation>
    <scope>IDENTIFICATION</scope>
</reference>
<feature type="compositionally biased region" description="Basic residues" evidence="5">
    <location>
        <begin position="1150"/>
        <end position="1160"/>
    </location>
</feature>
<dbReference type="GO" id="GO:0006508">
    <property type="term" value="P:proteolysis"/>
    <property type="evidence" value="ECO:0007669"/>
    <property type="project" value="InterPro"/>
</dbReference>
<dbReference type="GO" id="GO:0045143">
    <property type="term" value="P:homologous chromosome segregation"/>
    <property type="evidence" value="ECO:0007669"/>
    <property type="project" value="Ensembl"/>
</dbReference>
<protein>
    <recommendedName>
        <fullName evidence="2">separase</fullName>
        <ecNumber evidence="2">3.4.22.49</ecNumber>
    </recommendedName>
</protein>
<feature type="compositionally biased region" description="Polar residues" evidence="5">
    <location>
        <begin position="1161"/>
        <end position="1175"/>
    </location>
</feature>
<feature type="region of interest" description="Disordered" evidence="5">
    <location>
        <begin position="1252"/>
        <end position="1304"/>
    </location>
</feature>
<keyword evidence="4" id="KW-0159">Chromosome partition</keyword>